<protein>
    <submittedName>
        <fullName evidence="1">Uncharacterized protein</fullName>
    </submittedName>
</protein>
<proteinExistence type="predicted"/>
<dbReference type="EMBL" id="ML208305">
    <property type="protein sequence ID" value="TFK70968.1"/>
    <property type="molecule type" value="Genomic_DNA"/>
</dbReference>
<evidence type="ECO:0000313" key="1">
    <source>
        <dbReference type="EMBL" id="TFK70968.1"/>
    </source>
</evidence>
<name>A0ACD3AYZ8_9AGAR</name>
<accession>A0ACD3AYZ8</accession>
<dbReference type="Proteomes" id="UP000308600">
    <property type="component" value="Unassembled WGS sequence"/>
</dbReference>
<sequence>MVVSVDLPPELEREIFITVARQYRWFAPTIILLCRKTQTWIEPILYESVVLSSAKRLSRFRACLDQRPPEFFAKHVKRLCLPRIVPAIEASYIISRCSGVIDLACWFVGYRHAYLSSRIITLPLRHLSVDFDTYLGIACQVYTDYDTDPEYVGTNVNITHLTLLNFIPTREHPTIPHLHCFSALTHLRLAFHPKHKYFAAITAVLKGNTNLSRVVLMHAGIPPVDLEPFVQESGVDGSKCQVVSQDLAALDLTQEWEDSWDAVINAESNSANDLILNL</sequence>
<keyword evidence="2" id="KW-1185">Reference proteome</keyword>
<organism evidence="1 2">
    <name type="scientific">Pluteus cervinus</name>
    <dbReference type="NCBI Taxonomy" id="181527"/>
    <lineage>
        <taxon>Eukaryota</taxon>
        <taxon>Fungi</taxon>
        <taxon>Dikarya</taxon>
        <taxon>Basidiomycota</taxon>
        <taxon>Agaricomycotina</taxon>
        <taxon>Agaricomycetes</taxon>
        <taxon>Agaricomycetidae</taxon>
        <taxon>Agaricales</taxon>
        <taxon>Pluteineae</taxon>
        <taxon>Pluteaceae</taxon>
        <taxon>Pluteus</taxon>
    </lineage>
</organism>
<gene>
    <name evidence="1" type="ORF">BDN72DRAFT_958464</name>
</gene>
<reference evidence="1 2" key="1">
    <citation type="journal article" date="2019" name="Nat. Ecol. Evol.">
        <title>Megaphylogeny resolves global patterns of mushroom evolution.</title>
        <authorList>
            <person name="Varga T."/>
            <person name="Krizsan K."/>
            <person name="Foldi C."/>
            <person name="Dima B."/>
            <person name="Sanchez-Garcia M."/>
            <person name="Sanchez-Ramirez S."/>
            <person name="Szollosi G.J."/>
            <person name="Szarkandi J.G."/>
            <person name="Papp V."/>
            <person name="Albert L."/>
            <person name="Andreopoulos W."/>
            <person name="Angelini C."/>
            <person name="Antonin V."/>
            <person name="Barry K.W."/>
            <person name="Bougher N.L."/>
            <person name="Buchanan P."/>
            <person name="Buyck B."/>
            <person name="Bense V."/>
            <person name="Catcheside P."/>
            <person name="Chovatia M."/>
            <person name="Cooper J."/>
            <person name="Damon W."/>
            <person name="Desjardin D."/>
            <person name="Finy P."/>
            <person name="Geml J."/>
            <person name="Haridas S."/>
            <person name="Hughes K."/>
            <person name="Justo A."/>
            <person name="Karasinski D."/>
            <person name="Kautmanova I."/>
            <person name="Kiss B."/>
            <person name="Kocsube S."/>
            <person name="Kotiranta H."/>
            <person name="LaButti K.M."/>
            <person name="Lechner B.E."/>
            <person name="Liimatainen K."/>
            <person name="Lipzen A."/>
            <person name="Lukacs Z."/>
            <person name="Mihaltcheva S."/>
            <person name="Morgado L.N."/>
            <person name="Niskanen T."/>
            <person name="Noordeloos M.E."/>
            <person name="Ohm R.A."/>
            <person name="Ortiz-Santana B."/>
            <person name="Ovrebo C."/>
            <person name="Racz N."/>
            <person name="Riley R."/>
            <person name="Savchenko A."/>
            <person name="Shiryaev A."/>
            <person name="Soop K."/>
            <person name="Spirin V."/>
            <person name="Szebenyi C."/>
            <person name="Tomsovsky M."/>
            <person name="Tulloss R.E."/>
            <person name="Uehling J."/>
            <person name="Grigoriev I.V."/>
            <person name="Vagvolgyi C."/>
            <person name="Papp T."/>
            <person name="Martin F.M."/>
            <person name="Miettinen O."/>
            <person name="Hibbett D.S."/>
            <person name="Nagy L.G."/>
        </authorList>
    </citation>
    <scope>NUCLEOTIDE SEQUENCE [LARGE SCALE GENOMIC DNA]</scope>
    <source>
        <strain evidence="1 2">NL-1719</strain>
    </source>
</reference>
<evidence type="ECO:0000313" key="2">
    <source>
        <dbReference type="Proteomes" id="UP000308600"/>
    </source>
</evidence>